<proteinExistence type="predicted"/>
<dbReference type="Proteomes" id="UP000008808">
    <property type="component" value="Chromosome"/>
</dbReference>
<dbReference type="KEGG" id="eli:ELI_03130"/>
<dbReference type="STRING" id="314225.ELI_03130"/>
<sequence length="54" mass="6333">MLMDDGRVLRCQAISIQDWPDLNEREVHLLGVVEPSFEALFSEHPDYLAYWAKK</sequence>
<evidence type="ECO:0000313" key="1">
    <source>
        <dbReference type="EMBL" id="ABC62718.1"/>
    </source>
</evidence>
<accession>Q2NC73</accession>
<organism evidence="1 2">
    <name type="scientific">Erythrobacter litoralis (strain HTCC2594)</name>
    <dbReference type="NCBI Taxonomy" id="314225"/>
    <lineage>
        <taxon>Bacteria</taxon>
        <taxon>Pseudomonadati</taxon>
        <taxon>Pseudomonadota</taxon>
        <taxon>Alphaproteobacteria</taxon>
        <taxon>Sphingomonadales</taxon>
        <taxon>Erythrobacteraceae</taxon>
        <taxon>Erythrobacter/Porphyrobacter group</taxon>
        <taxon>Erythrobacter</taxon>
    </lineage>
</organism>
<evidence type="ECO:0000313" key="2">
    <source>
        <dbReference type="Proteomes" id="UP000008808"/>
    </source>
</evidence>
<dbReference type="EMBL" id="CP000157">
    <property type="protein sequence ID" value="ABC62718.1"/>
    <property type="molecule type" value="Genomic_DNA"/>
</dbReference>
<name>Q2NC73_ERYLH</name>
<dbReference type="AlphaFoldDB" id="Q2NC73"/>
<protein>
    <submittedName>
        <fullName evidence="1">Uncharacterized protein</fullName>
    </submittedName>
</protein>
<gene>
    <name evidence="1" type="ordered locus">ELI_03130</name>
</gene>
<keyword evidence="2" id="KW-1185">Reference proteome</keyword>
<reference evidence="2" key="1">
    <citation type="journal article" date="2009" name="J. Bacteriol.">
        <title>Complete genome sequence of Erythrobacter litoralis HTCC2594.</title>
        <authorList>
            <person name="Oh H.M."/>
            <person name="Giovannoni S.J."/>
            <person name="Ferriera S."/>
            <person name="Johnson J."/>
            <person name="Cho J.C."/>
        </authorList>
    </citation>
    <scope>NUCLEOTIDE SEQUENCE [LARGE SCALE GENOMIC DNA]</scope>
    <source>
        <strain evidence="2">HTCC2594</strain>
    </source>
</reference>
<dbReference type="HOGENOM" id="CLU_3043277_0_0_5"/>